<name>A0A1X2KWN4_9MYCO</name>
<accession>A0A1X2KWN4</accession>
<reference evidence="2 3" key="1">
    <citation type="submission" date="2017-04" db="EMBL/GenBank/DDBJ databases">
        <title>The new phylogeny of genus Mycobacterium.</title>
        <authorList>
            <person name="Tortoli E."/>
            <person name="Trovato A."/>
            <person name="Cirillo D.M."/>
        </authorList>
    </citation>
    <scope>NUCLEOTIDE SEQUENCE [LARGE SCALE GENOMIC DNA]</scope>
    <source>
        <strain evidence="2 3">DSM 45247</strain>
    </source>
</reference>
<keyword evidence="3" id="KW-1185">Reference proteome</keyword>
<gene>
    <name evidence="2" type="ORF">B8W69_17590</name>
</gene>
<sequence>MCHPPSPDPASTNTIESTIFVYREHAANVKRWRDGQMVLRWCAAGTVEAGKQFRRVNGHPHRSTHRAAPKRESSEPVGAVVHDDEVGAA</sequence>
<evidence type="ECO:0000313" key="3">
    <source>
        <dbReference type="Proteomes" id="UP000242320"/>
    </source>
</evidence>
<feature type="compositionally biased region" description="Basic residues" evidence="1">
    <location>
        <begin position="57"/>
        <end position="68"/>
    </location>
</feature>
<protein>
    <submittedName>
        <fullName evidence="2">Uncharacterized protein</fullName>
    </submittedName>
</protein>
<dbReference type="EMBL" id="NCXM01000017">
    <property type="protein sequence ID" value="OSC26226.1"/>
    <property type="molecule type" value="Genomic_DNA"/>
</dbReference>
<feature type="region of interest" description="Disordered" evidence="1">
    <location>
        <begin position="57"/>
        <end position="89"/>
    </location>
</feature>
<evidence type="ECO:0000256" key="1">
    <source>
        <dbReference type="SAM" id="MobiDB-lite"/>
    </source>
</evidence>
<evidence type="ECO:0000313" key="2">
    <source>
        <dbReference type="EMBL" id="OSC26226.1"/>
    </source>
</evidence>
<comment type="caution">
    <text evidence="2">The sequence shown here is derived from an EMBL/GenBank/DDBJ whole genome shotgun (WGS) entry which is preliminary data.</text>
</comment>
<dbReference type="Proteomes" id="UP000242320">
    <property type="component" value="Unassembled WGS sequence"/>
</dbReference>
<dbReference type="AlphaFoldDB" id="A0A1X2KWN4"/>
<organism evidence="2 3">
    <name type="scientific">Mycolicibacterium vulneris</name>
    <dbReference type="NCBI Taxonomy" id="547163"/>
    <lineage>
        <taxon>Bacteria</taxon>
        <taxon>Bacillati</taxon>
        <taxon>Actinomycetota</taxon>
        <taxon>Actinomycetes</taxon>
        <taxon>Mycobacteriales</taxon>
        <taxon>Mycobacteriaceae</taxon>
        <taxon>Mycolicibacterium</taxon>
    </lineage>
</organism>
<proteinExistence type="predicted"/>